<dbReference type="PANTHER" id="PTHR37306">
    <property type="entry name" value="COLICIN V PRODUCTION PROTEIN"/>
    <property type="match status" value="1"/>
</dbReference>
<proteinExistence type="predicted"/>
<protein>
    <submittedName>
        <fullName evidence="6">CvpA family protein</fullName>
    </submittedName>
</protein>
<keyword evidence="7" id="KW-1185">Reference proteome</keyword>
<evidence type="ECO:0000256" key="4">
    <source>
        <dbReference type="ARBA" id="ARBA00023136"/>
    </source>
</evidence>
<comment type="subcellular location">
    <subcellularLocation>
        <location evidence="1">Membrane</location>
        <topology evidence="1">Multi-pass membrane protein</topology>
    </subcellularLocation>
</comment>
<dbReference type="RefSeq" id="WP_249740092.1">
    <property type="nucleotide sequence ID" value="NZ_CP093217.1"/>
</dbReference>
<keyword evidence="3 5" id="KW-1133">Transmembrane helix</keyword>
<dbReference type="Pfam" id="PF02674">
    <property type="entry name" value="Colicin_V"/>
    <property type="match status" value="1"/>
</dbReference>
<evidence type="ECO:0000313" key="6">
    <source>
        <dbReference type="EMBL" id="UQW80708.1"/>
    </source>
</evidence>
<dbReference type="Proteomes" id="UP001056588">
    <property type="component" value="Chromosome"/>
</dbReference>
<accession>A0ABY4QB01</accession>
<gene>
    <name evidence="6" type="ORF">MNY58_08910</name>
</gene>
<name>A0ABY4QB01_9STAP</name>
<reference evidence="6" key="1">
    <citation type="submission" date="2022-03" db="EMBL/GenBank/DDBJ databases">
        <title>Complete Genome Sequence of Staphylococcus edaphicus strain CCM 8731.</title>
        <authorList>
            <person name="Rimmer C.O."/>
            <person name="Thomas J.C."/>
        </authorList>
    </citation>
    <scope>NUCLEOTIDE SEQUENCE</scope>
    <source>
        <strain evidence="6">CCM 8731</strain>
    </source>
</reference>
<dbReference type="EMBL" id="CP093217">
    <property type="protein sequence ID" value="UQW80708.1"/>
    <property type="molecule type" value="Genomic_DNA"/>
</dbReference>
<feature type="transmembrane region" description="Helical" evidence="5">
    <location>
        <begin position="5"/>
        <end position="23"/>
    </location>
</feature>
<evidence type="ECO:0000256" key="3">
    <source>
        <dbReference type="ARBA" id="ARBA00022989"/>
    </source>
</evidence>
<sequence length="173" mass="19956">MILDLLVVIIFLYIGMIGFRRGAWLGALHLGSTIFSVWVAQKFYHQIAQRLELFIPFPKTRAFDLNYAIHFDNIHQRFDHIIAFLIIATLTKIICYGIIVVFDNILKFKRPNFLSRMIGTVMSLVSSIIISATLLYAIALYPLEIVQNQFINGEISEFLILHMPYTSTFILNI</sequence>
<organism evidence="6 7">
    <name type="scientific">Staphylococcus edaphicus</name>
    <dbReference type="NCBI Taxonomy" id="1955013"/>
    <lineage>
        <taxon>Bacteria</taxon>
        <taxon>Bacillati</taxon>
        <taxon>Bacillota</taxon>
        <taxon>Bacilli</taxon>
        <taxon>Bacillales</taxon>
        <taxon>Staphylococcaceae</taxon>
        <taxon>Staphylococcus</taxon>
    </lineage>
</organism>
<evidence type="ECO:0000256" key="5">
    <source>
        <dbReference type="SAM" id="Phobius"/>
    </source>
</evidence>
<dbReference type="PANTHER" id="PTHR37306:SF1">
    <property type="entry name" value="COLICIN V PRODUCTION PROTEIN"/>
    <property type="match status" value="1"/>
</dbReference>
<keyword evidence="2 5" id="KW-0812">Transmembrane</keyword>
<dbReference type="InterPro" id="IPR003825">
    <property type="entry name" value="Colicin-V_CvpA"/>
</dbReference>
<evidence type="ECO:0000256" key="2">
    <source>
        <dbReference type="ARBA" id="ARBA00022692"/>
    </source>
</evidence>
<feature type="transmembrane region" description="Helical" evidence="5">
    <location>
        <begin position="118"/>
        <end position="141"/>
    </location>
</feature>
<evidence type="ECO:0000313" key="7">
    <source>
        <dbReference type="Proteomes" id="UP001056588"/>
    </source>
</evidence>
<evidence type="ECO:0000256" key="1">
    <source>
        <dbReference type="ARBA" id="ARBA00004141"/>
    </source>
</evidence>
<feature type="transmembrane region" description="Helical" evidence="5">
    <location>
        <begin position="81"/>
        <end position="106"/>
    </location>
</feature>
<keyword evidence="4 5" id="KW-0472">Membrane</keyword>